<dbReference type="PANTHER" id="PTHR12137:SF54">
    <property type="entry name" value="CARBOHYDRATE SULFOTRANSFERASE"/>
    <property type="match status" value="1"/>
</dbReference>
<dbReference type="Pfam" id="PF02140">
    <property type="entry name" value="SUEL_Lectin"/>
    <property type="match status" value="2"/>
</dbReference>
<keyword evidence="3" id="KW-0808">Transferase</keyword>
<dbReference type="EMBL" id="CAWYQH010000102">
    <property type="protein sequence ID" value="CAK8686212.1"/>
    <property type="molecule type" value="Genomic_DNA"/>
</dbReference>
<evidence type="ECO:0000256" key="3">
    <source>
        <dbReference type="ARBA" id="ARBA00022679"/>
    </source>
</evidence>
<evidence type="ECO:0000313" key="11">
    <source>
        <dbReference type="EMBL" id="CAK8686212.1"/>
    </source>
</evidence>
<organism evidence="11 12">
    <name type="scientific">Clavelina lepadiformis</name>
    <name type="common">Light-bulb sea squirt</name>
    <name type="synonym">Ascidia lepadiformis</name>
    <dbReference type="NCBI Taxonomy" id="159417"/>
    <lineage>
        <taxon>Eukaryota</taxon>
        <taxon>Metazoa</taxon>
        <taxon>Chordata</taxon>
        <taxon>Tunicata</taxon>
        <taxon>Ascidiacea</taxon>
        <taxon>Aplousobranchia</taxon>
        <taxon>Clavelinidae</taxon>
        <taxon>Clavelina</taxon>
    </lineage>
</organism>
<dbReference type="PANTHER" id="PTHR12137">
    <property type="entry name" value="CARBOHYDRATE SULFOTRANSFERASE"/>
    <property type="match status" value="1"/>
</dbReference>
<evidence type="ECO:0000256" key="6">
    <source>
        <dbReference type="ARBA" id="ARBA00023034"/>
    </source>
</evidence>
<evidence type="ECO:0000256" key="1">
    <source>
        <dbReference type="ARBA" id="ARBA00004323"/>
    </source>
</evidence>
<keyword evidence="7" id="KW-0472">Membrane</keyword>
<dbReference type="InterPro" id="IPR005331">
    <property type="entry name" value="Sulfotransferase"/>
</dbReference>
<accession>A0ABP0G2Z2</accession>
<feature type="domain" description="SUEL-type lectin" evidence="10">
    <location>
        <begin position="418"/>
        <end position="507"/>
    </location>
</feature>
<dbReference type="Gene3D" id="2.60.120.740">
    <property type="match status" value="2"/>
</dbReference>
<reference evidence="11 12" key="1">
    <citation type="submission" date="2024-02" db="EMBL/GenBank/DDBJ databases">
        <authorList>
            <person name="Daric V."/>
            <person name="Darras S."/>
        </authorList>
    </citation>
    <scope>NUCLEOTIDE SEQUENCE [LARGE SCALE GENOMIC DNA]</scope>
</reference>
<evidence type="ECO:0000259" key="10">
    <source>
        <dbReference type="PROSITE" id="PS50228"/>
    </source>
</evidence>
<evidence type="ECO:0000256" key="5">
    <source>
        <dbReference type="ARBA" id="ARBA00022989"/>
    </source>
</evidence>
<sequence length="728" mass="82633">MIRKLALTLKRLMRWKRSLLLLIFLLFSLFYLHHLFSTDNVTWKSLSKHDLANQDDVTADKEKWRTVSRDELGGSTTAGSKKVKVDWSKTDVNVDQLSSVDHSISIDTTRGVGEQGGESPSGRMSLERNSEMTENETEEEFMSRMEDRMKHRRALLREKCNELGLNPGNEELILWRWPHPRPRPWTFFSENYRLMYCEIPKSGCTNWKKIILVLNGVINNTGDITQAKVHVAKLDTVGFRPPPWKQKIYENSTKLLVVREPFERMVSAYMDKVLPKPPRGQAIFPKFSAEVAKTYSKRWKDPTVYGNQLRMVTVCENREAVLQCPRSHQAIYVINASFGRMDGSTCLTKNATSKWRGIPCMSKSAFMITSALCNGKQKCDVVASEYQFGALRECVGVTKYLSLIYKCVSTEHLDNATVCQPRTLTLQCPPGGALSIGKAFYGRTNNVTCPYPGRMLNLKCDEPTATQAVSGACNGKESCTIEATPYWIQSSSCPSTRKYLQVWYSCTGSLDVKPAVVKMSMVSERVYREAANHSRNIRSLEEGEMERGKNERSEQGLPPRRSQTKPPKPPDAPGRVYKNPSYLYRYFDVQATPDDFASYLADPANADVVNDVMDHGSPTMKMTSVRHWQNYHSLCLPCHIHYDVIAHMETIEEDARYLLKRIGAPPDLKFPKGYDQTGQSSTSQDAVDSYFSQLSEEKIKKLYQVYKADYELFGYPAPSYVKASAEGT</sequence>
<evidence type="ECO:0000256" key="2">
    <source>
        <dbReference type="ARBA" id="ARBA00006339"/>
    </source>
</evidence>
<evidence type="ECO:0000256" key="9">
    <source>
        <dbReference type="SAM" id="MobiDB-lite"/>
    </source>
</evidence>
<protein>
    <recommendedName>
        <fullName evidence="10">SUEL-type lectin domain-containing protein</fullName>
    </recommendedName>
</protein>
<dbReference type="CDD" id="cd22823">
    <property type="entry name" value="Gal_Rha_Lectin"/>
    <property type="match status" value="1"/>
</dbReference>
<evidence type="ECO:0000313" key="12">
    <source>
        <dbReference type="Proteomes" id="UP001642483"/>
    </source>
</evidence>
<dbReference type="InterPro" id="IPR000922">
    <property type="entry name" value="Lectin_gal-bd_dom"/>
</dbReference>
<keyword evidence="5" id="KW-1133">Transmembrane helix</keyword>
<keyword evidence="8" id="KW-0325">Glycoprotein</keyword>
<keyword evidence="12" id="KW-1185">Reference proteome</keyword>
<feature type="region of interest" description="Disordered" evidence="9">
    <location>
        <begin position="537"/>
        <end position="576"/>
    </location>
</feature>
<keyword evidence="4" id="KW-0812">Transmembrane</keyword>
<proteinExistence type="inferred from homology"/>
<dbReference type="InterPro" id="IPR043159">
    <property type="entry name" value="Lectin_gal-bd_sf"/>
</dbReference>
<feature type="region of interest" description="Disordered" evidence="9">
    <location>
        <begin position="108"/>
        <end position="138"/>
    </location>
</feature>
<gene>
    <name evidence="11" type="ORF">CVLEPA_LOCUS18165</name>
</gene>
<evidence type="ECO:0000256" key="4">
    <source>
        <dbReference type="ARBA" id="ARBA00022692"/>
    </source>
</evidence>
<evidence type="ECO:0000256" key="7">
    <source>
        <dbReference type="ARBA" id="ARBA00023136"/>
    </source>
</evidence>
<dbReference type="InterPro" id="IPR018011">
    <property type="entry name" value="Carb_sulfotrans_8-10"/>
</dbReference>
<evidence type="ECO:0000256" key="8">
    <source>
        <dbReference type="ARBA" id="ARBA00023180"/>
    </source>
</evidence>
<name>A0ABP0G2Z2_CLALP</name>
<keyword evidence="6" id="KW-0333">Golgi apparatus</keyword>
<dbReference type="Pfam" id="PF03567">
    <property type="entry name" value="Sulfotransfer_2"/>
    <property type="match status" value="2"/>
</dbReference>
<comment type="subcellular location">
    <subcellularLocation>
        <location evidence="1">Golgi apparatus membrane</location>
        <topology evidence="1">Single-pass type II membrane protein</topology>
    </subcellularLocation>
</comment>
<dbReference type="Proteomes" id="UP001642483">
    <property type="component" value="Unassembled WGS sequence"/>
</dbReference>
<comment type="similarity">
    <text evidence="2">Belongs to the sulfotransferase 2 family.</text>
</comment>
<feature type="domain" description="SUEL-type lectin" evidence="10">
    <location>
        <begin position="314"/>
        <end position="408"/>
    </location>
</feature>
<dbReference type="PROSITE" id="PS50228">
    <property type="entry name" value="SUEL_LECTIN"/>
    <property type="match status" value="2"/>
</dbReference>
<feature type="compositionally biased region" description="Basic and acidic residues" evidence="9">
    <location>
        <begin position="537"/>
        <end position="554"/>
    </location>
</feature>
<comment type="caution">
    <text evidence="11">The sequence shown here is derived from an EMBL/GenBank/DDBJ whole genome shotgun (WGS) entry which is preliminary data.</text>
</comment>